<proteinExistence type="predicted"/>
<evidence type="ECO:0008006" key="3">
    <source>
        <dbReference type="Google" id="ProtNLM"/>
    </source>
</evidence>
<sequence length="170" mass="19040">MSIVKNKPYYTNKILTAIRDQLGHRAMWLALLVEEAEKKGLKPEEYAGAAIKRCGCIQGCDLVKKSGGKTSLKGLKRNLFTIPAQFVFEMKILESTDDKLSIDFHYCPLVAAWQKMGLSDERIAQLCDIAMDGDRGIASQFGSELKLGKVISKGEDICQIRFERIKPKVE</sequence>
<dbReference type="InterPro" id="IPR026002">
    <property type="entry name" value="ATC_hydrolase-like"/>
</dbReference>
<gene>
    <name evidence="1" type="ORF">M9Y10_005060</name>
</gene>
<name>A0ABR2JKM5_9EUKA</name>
<protein>
    <recommendedName>
        <fullName evidence="3">L-2-amino-thiazoline-4-carboxylic acid hydrolase</fullName>
    </recommendedName>
</protein>
<evidence type="ECO:0000313" key="1">
    <source>
        <dbReference type="EMBL" id="KAK8878295.1"/>
    </source>
</evidence>
<evidence type="ECO:0000313" key="2">
    <source>
        <dbReference type="Proteomes" id="UP001470230"/>
    </source>
</evidence>
<keyword evidence="2" id="KW-1185">Reference proteome</keyword>
<dbReference type="Proteomes" id="UP001470230">
    <property type="component" value="Unassembled WGS sequence"/>
</dbReference>
<dbReference type="Pfam" id="PF14196">
    <property type="entry name" value="ATC_hydrolase"/>
    <property type="match status" value="1"/>
</dbReference>
<organism evidence="1 2">
    <name type="scientific">Tritrichomonas musculus</name>
    <dbReference type="NCBI Taxonomy" id="1915356"/>
    <lineage>
        <taxon>Eukaryota</taxon>
        <taxon>Metamonada</taxon>
        <taxon>Parabasalia</taxon>
        <taxon>Tritrichomonadida</taxon>
        <taxon>Tritrichomonadidae</taxon>
        <taxon>Tritrichomonas</taxon>
    </lineage>
</organism>
<comment type="caution">
    <text evidence="1">The sequence shown here is derived from an EMBL/GenBank/DDBJ whole genome shotgun (WGS) entry which is preliminary data.</text>
</comment>
<reference evidence="1 2" key="1">
    <citation type="submission" date="2024-04" db="EMBL/GenBank/DDBJ databases">
        <title>Tritrichomonas musculus Genome.</title>
        <authorList>
            <person name="Alves-Ferreira E."/>
            <person name="Grigg M."/>
            <person name="Lorenzi H."/>
            <person name="Galac M."/>
        </authorList>
    </citation>
    <scope>NUCLEOTIDE SEQUENCE [LARGE SCALE GENOMIC DNA]</scope>
    <source>
        <strain evidence="1 2">EAF2021</strain>
    </source>
</reference>
<accession>A0ABR2JKM5</accession>
<dbReference type="EMBL" id="JAPFFF010000011">
    <property type="protein sequence ID" value="KAK8878295.1"/>
    <property type="molecule type" value="Genomic_DNA"/>
</dbReference>